<organism evidence="2 3">
    <name type="scientific">Laodelphax striatellus</name>
    <name type="common">Small brown planthopper</name>
    <name type="synonym">Delphax striatella</name>
    <dbReference type="NCBI Taxonomy" id="195883"/>
    <lineage>
        <taxon>Eukaryota</taxon>
        <taxon>Metazoa</taxon>
        <taxon>Ecdysozoa</taxon>
        <taxon>Arthropoda</taxon>
        <taxon>Hexapoda</taxon>
        <taxon>Insecta</taxon>
        <taxon>Pterygota</taxon>
        <taxon>Neoptera</taxon>
        <taxon>Paraneoptera</taxon>
        <taxon>Hemiptera</taxon>
        <taxon>Auchenorrhyncha</taxon>
        <taxon>Fulgoroidea</taxon>
        <taxon>Delphacidae</taxon>
        <taxon>Criomorphinae</taxon>
        <taxon>Laodelphax</taxon>
    </lineage>
</organism>
<comment type="caution">
    <text evidence="2">The sequence shown here is derived from an EMBL/GenBank/DDBJ whole genome shotgun (WGS) entry which is preliminary data.</text>
</comment>
<dbReference type="OrthoDB" id="6604914at2759"/>
<dbReference type="EMBL" id="QKKF02004189">
    <property type="protein sequence ID" value="RZF47433.1"/>
    <property type="molecule type" value="Genomic_DNA"/>
</dbReference>
<dbReference type="AlphaFoldDB" id="A0A482XNG3"/>
<dbReference type="Proteomes" id="UP000291343">
    <property type="component" value="Unassembled WGS sequence"/>
</dbReference>
<dbReference type="InParanoid" id="A0A482XNG3"/>
<dbReference type="STRING" id="195883.A0A482XNG3"/>
<reference evidence="2 3" key="1">
    <citation type="journal article" date="2017" name="Gigascience">
        <title>Genome sequence of the small brown planthopper, Laodelphax striatellus.</title>
        <authorList>
            <person name="Zhu J."/>
            <person name="Jiang F."/>
            <person name="Wang X."/>
            <person name="Yang P."/>
            <person name="Bao Y."/>
            <person name="Zhao W."/>
            <person name="Wang W."/>
            <person name="Lu H."/>
            <person name="Wang Q."/>
            <person name="Cui N."/>
            <person name="Li J."/>
            <person name="Chen X."/>
            <person name="Luo L."/>
            <person name="Yu J."/>
            <person name="Kang L."/>
            <person name="Cui F."/>
        </authorList>
    </citation>
    <scope>NUCLEOTIDE SEQUENCE [LARGE SCALE GENOMIC DNA]</scope>
    <source>
        <strain evidence="2">Lst14</strain>
    </source>
</reference>
<evidence type="ECO:0000313" key="3">
    <source>
        <dbReference type="Proteomes" id="UP000291343"/>
    </source>
</evidence>
<keyword evidence="3" id="KW-1185">Reference proteome</keyword>
<evidence type="ECO:0000259" key="1">
    <source>
        <dbReference type="Pfam" id="PF09811"/>
    </source>
</evidence>
<feature type="domain" description="Essential protein Yae1 N-terminal" evidence="1">
    <location>
        <begin position="32"/>
        <end position="64"/>
    </location>
</feature>
<protein>
    <recommendedName>
        <fullName evidence="1">Essential protein Yae1 N-terminal domain-containing protein</fullName>
    </recommendedName>
</protein>
<proteinExistence type="predicted"/>
<accession>A0A482XNG3</accession>
<dbReference type="InterPro" id="IPR019191">
    <property type="entry name" value="Essential_protein_Yae1_N"/>
</dbReference>
<sequence>MSDIEDVIDYEKLISEKNFNRIRGSLQQEGLREGVTSGRDKAFQKGFNQGFSEGFKAAYSLGYLNSLTTLEDVFFP</sequence>
<name>A0A482XNG3_LAOST</name>
<gene>
    <name evidence="2" type="ORF">LSTR_LSTR007360</name>
</gene>
<evidence type="ECO:0000313" key="2">
    <source>
        <dbReference type="EMBL" id="RZF47433.1"/>
    </source>
</evidence>
<dbReference type="Pfam" id="PF09811">
    <property type="entry name" value="Yae1_N"/>
    <property type="match status" value="1"/>
</dbReference>